<dbReference type="GO" id="GO:0005782">
    <property type="term" value="C:peroxisomal matrix"/>
    <property type="evidence" value="ECO:0007669"/>
    <property type="project" value="TreeGrafter"/>
</dbReference>
<dbReference type="InterPro" id="IPR029069">
    <property type="entry name" value="HotDog_dom_sf"/>
</dbReference>
<evidence type="ECO:0000256" key="2">
    <source>
        <dbReference type="ARBA" id="ARBA00006975"/>
    </source>
</evidence>
<dbReference type="InterPro" id="IPR049449">
    <property type="entry name" value="TesB_ACOT8-like_N"/>
</dbReference>
<evidence type="ECO:0000256" key="5">
    <source>
        <dbReference type="ARBA" id="ARBA00023186"/>
    </source>
</evidence>
<dbReference type="InterPro" id="IPR003703">
    <property type="entry name" value="Acyl_CoA_thio"/>
</dbReference>
<evidence type="ECO:0000256" key="7">
    <source>
        <dbReference type="ARBA" id="ARBA00031971"/>
    </source>
</evidence>
<proteinExistence type="inferred from homology"/>
<feature type="domain" description="Acyl-CoA thioesterase 2 C-terminal" evidence="9">
    <location>
        <begin position="306"/>
        <end position="408"/>
    </location>
</feature>
<evidence type="ECO:0000313" key="12">
    <source>
        <dbReference type="WBParaSite" id="TCONS_00010296.p1"/>
    </source>
</evidence>
<evidence type="ECO:0000313" key="11">
    <source>
        <dbReference type="Proteomes" id="UP000035681"/>
    </source>
</evidence>
<dbReference type="FunFam" id="2.30.33.40:FF:000002">
    <property type="entry name" value="10 kDa chaperonin, mitochondrial"/>
    <property type="match status" value="1"/>
</dbReference>
<dbReference type="PANTHER" id="PTHR11066">
    <property type="entry name" value="ACYL-COA THIOESTERASE"/>
    <property type="match status" value="1"/>
</dbReference>
<dbReference type="SUPFAM" id="SSF54637">
    <property type="entry name" value="Thioesterase/thiol ester dehydrase-isomerase"/>
    <property type="match status" value="2"/>
</dbReference>
<dbReference type="PROSITE" id="PS00681">
    <property type="entry name" value="CHAPERONINS_CPN10"/>
    <property type="match status" value="1"/>
</dbReference>
<reference evidence="12" key="1">
    <citation type="submission" date="2024-02" db="UniProtKB">
        <authorList>
            <consortium name="WormBaseParasite"/>
        </authorList>
    </citation>
    <scope>IDENTIFICATION</scope>
</reference>
<evidence type="ECO:0000256" key="4">
    <source>
        <dbReference type="ARBA" id="ARBA00022801"/>
    </source>
</evidence>
<dbReference type="Proteomes" id="UP000035681">
    <property type="component" value="Unplaced"/>
</dbReference>
<dbReference type="GO" id="GO:0005524">
    <property type="term" value="F:ATP binding"/>
    <property type="evidence" value="ECO:0007669"/>
    <property type="project" value="InterPro"/>
</dbReference>
<dbReference type="InterPro" id="IPR042171">
    <property type="entry name" value="Acyl-CoA_hotdog"/>
</dbReference>
<dbReference type="SUPFAM" id="SSF50129">
    <property type="entry name" value="GroES-like"/>
    <property type="match status" value="1"/>
</dbReference>
<comment type="similarity">
    <text evidence="1">Belongs to the C/M/P thioester hydrolase family.</text>
</comment>
<dbReference type="SMART" id="SM00883">
    <property type="entry name" value="Cpn10"/>
    <property type="match status" value="1"/>
</dbReference>
<evidence type="ECO:0000256" key="3">
    <source>
        <dbReference type="ARBA" id="ARBA00018842"/>
    </source>
</evidence>
<dbReference type="GO" id="GO:0047617">
    <property type="term" value="F:fatty acyl-CoA hydrolase activity"/>
    <property type="evidence" value="ECO:0007669"/>
    <property type="project" value="InterPro"/>
</dbReference>
<evidence type="ECO:0000259" key="10">
    <source>
        <dbReference type="Pfam" id="PF13622"/>
    </source>
</evidence>
<keyword evidence="4" id="KW-0378">Hydrolase</keyword>
<dbReference type="InterPro" id="IPR020818">
    <property type="entry name" value="Chaperonin_GroES"/>
</dbReference>
<protein>
    <recommendedName>
        <fullName evidence="3">10 kDa heat shock protein, mitochondrial</fullName>
    </recommendedName>
    <alternativeName>
        <fullName evidence="6">10 kDa chaperonin</fullName>
    </alternativeName>
    <alternativeName>
        <fullName evidence="7">Chaperonin 10</fullName>
    </alternativeName>
</protein>
<dbReference type="AlphaFoldDB" id="A0AAF5DD42"/>
<dbReference type="Gene3D" id="2.40.160.210">
    <property type="entry name" value="Acyl-CoA thioesterase, double hotdog domain"/>
    <property type="match status" value="1"/>
</dbReference>
<evidence type="ECO:0000256" key="1">
    <source>
        <dbReference type="ARBA" id="ARBA00006538"/>
    </source>
</evidence>
<dbReference type="PANTHER" id="PTHR11066:SF34">
    <property type="entry name" value="ACYL-COENZYME A THIOESTERASE 8"/>
    <property type="match status" value="1"/>
</dbReference>
<organism evidence="11 12">
    <name type="scientific">Strongyloides stercoralis</name>
    <name type="common">Threadworm</name>
    <dbReference type="NCBI Taxonomy" id="6248"/>
    <lineage>
        <taxon>Eukaryota</taxon>
        <taxon>Metazoa</taxon>
        <taxon>Ecdysozoa</taxon>
        <taxon>Nematoda</taxon>
        <taxon>Chromadorea</taxon>
        <taxon>Rhabditida</taxon>
        <taxon>Tylenchina</taxon>
        <taxon>Panagrolaimomorpha</taxon>
        <taxon>Strongyloidoidea</taxon>
        <taxon>Strongyloididae</taxon>
        <taxon>Strongyloides</taxon>
    </lineage>
</organism>
<dbReference type="WBParaSite" id="TCONS_00010296.p1">
    <property type="protein sequence ID" value="TCONS_00010296.p1"/>
    <property type="gene ID" value="XLOC_007996"/>
</dbReference>
<feature type="domain" description="Acyl-CoA thioesterase-like N-terminal HotDog" evidence="10">
    <location>
        <begin position="146"/>
        <end position="207"/>
    </location>
</feature>
<dbReference type="CDD" id="cd00320">
    <property type="entry name" value="cpn10"/>
    <property type="match status" value="1"/>
</dbReference>
<sequence>SCNFNMFLTVTRRCCSALKNVQPLFDRVMVKKAAAEVQSKGGIYIPEKAQGKVLEGTVVAAGPGLRTEDGKVIPLSVGVGDRVMLPEYGGNKVVMDDKEYFIYHNMSTSIVIHNSHLIDHLLLDQIDSDSSNFLFITRNIKTNKGRASVYGGQLISNSIFSAQKTVNENFYCHSLHIYFLNAVNVEESLIYKVKKIRDSNNFAVRRVCCYYNETLISDCNLSFHKIEEPSISHQGVMPNIPKPEDLKEQENHIEELEKHNLEKLNSGQNLFIHIAKNFYHDSFCYRRIYKPKTYFCIEKENDGLQNYYSWIRCKEELPDDPIIHICFLAFMSDSGILDYAQKPHIVNGYIPNFATSLDHSLYFHTSKINMNEWVLFEAISPRADDGRALIMGKFWSKDGLHLATLIQESLHRSKDTKSKI</sequence>
<keyword evidence="5 8" id="KW-0143">Chaperone</keyword>
<evidence type="ECO:0000259" key="9">
    <source>
        <dbReference type="Pfam" id="PF02551"/>
    </source>
</evidence>
<comment type="similarity">
    <text evidence="2 8">Belongs to the GroES chaperonin family.</text>
</comment>
<keyword evidence="11" id="KW-1185">Reference proteome</keyword>
<dbReference type="Pfam" id="PF02551">
    <property type="entry name" value="Acyl_CoA_thio"/>
    <property type="match status" value="1"/>
</dbReference>
<dbReference type="Pfam" id="PF13622">
    <property type="entry name" value="4HBT_3"/>
    <property type="match status" value="1"/>
</dbReference>
<accession>A0AAF5DD42</accession>
<evidence type="ECO:0000256" key="6">
    <source>
        <dbReference type="ARBA" id="ARBA00029976"/>
    </source>
</evidence>
<dbReference type="GO" id="GO:0044183">
    <property type="term" value="F:protein folding chaperone"/>
    <property type="evidence" value="ECO:0007669"/>
    <property type="project" value="InterPro"/>
</dbReference>
<dbReference type="HAMAP" id="MF_00580">
    <property type="entry name" value="CH10"/>
    <property type="match status" value="1"/>
</dbReference>
<name>A0AAF5DD42_STRER</name>
<dbReference type="InterPro" id="IPR025652">
    <property type="entry name" value="TesB_C"/>
</dbReference>
<dbReference type="Pfam" id="PF00166">
    <property type="entry name" value="Cpn10"/>
    <property type="match status" value="1"/>
</dbReference>
<dbReference type="CDD" id="cd03444">
    <property type="entry name" value="Thioesterase_II_repeat1"/>
    <property type="match status" value="1"/>
</dbReference>
<dbReference type="GO" id="GO:0005739">
    <property type="term" value="C:mitochondrion"/>
    <property type="evidence" value="ECO:0007669"/>
    <property type="project" value="UniProtKB-ARBA"/>
</dbReference>
<dbReference type="CDD" id="cd03445">
    <property type="entry name" value="Thioesterase_II_repeat2"/>
    <property type="match status" value="1"/>
</dbReference>
<dbReference type="PRINTS" id="PR00297">
    <property type="entry name" value="CHAPERONIN10"/>
</dbReference>
<dbReference type="Gene3D" id="2.30.33.40">
    <property type="entry name" value="GroES chaperonin"/>
    <property type="match status" value="1"/>
</dbReference>
<evidence type="ECO:0000256" key="8">
    <source>
        <dbReference type="RuleBase" id="RU003479"/>
    </source>
</evidence>
<dbReference type="GO" id="GO:0006637">
    <property type="term" value="P:acyl-CoA metabolic process"/>
    <property type="evidence" value="ECO:0007669"/>
    <property type="project" value="InterPro"/>
</dbReference>
<dbReference type="InterPro" id="IPR018369">
    <property type="entry name" value="Chaprnonin_Cpn10_CS"/>
</dbReference>
<dbReference type="InterPro" id="IPR037124">
    <property type="entry name" value="Chaperonin_GroES_sf"/>
</dbReference>
<dbReference type="InterPro" id="IPR011032">
    <property type="entry name" value="GroES-like_sf"/>
</dbReference>
<dbReference type="GO" id="GO:0009062">
    <property type="term" value="P:fatty acid catabolic process"/>
    <property type="evidence" value="ECO:0007669"/>
    <property type="project" value="TreeGrafter"/>
</dbReference>